<dbReference type="InterPro" id="IPR054168">
    <property type="entry name" value="PG_1098_Fer"/>
</dbReference>
<evidence type="ECO:0000259" key="2">
    <source>
        <dbReference type="Pfam" id="PF22013"/>
    </source>
</evidence>
<accession>A0AA48HG19</accession>
<dbReference type="Gene3D" id="3.40.50.150">
    <property type="entry name" value="Vaccinia Virus protein VP39"/>
    <property type="match status" value="1"/>
</dbReference>
<reference evidence="3 4" key="1">
    <citation type="submission" date="2023-01" db="EMBL/GenBank/DDBJ databases">
        <title>Complete genome sequence of Muricauda aquimarina strain IFOP_LL357.</title>
        <authorList>
            <person name="Gajardo G."/>
            <person name="Ueki S."/>
            <person name="Maruyama F."/>
        </authorList>
    </citation>
    <scope>NUCLEOTIDE SEQUENCE [LARGE SCALE GENOMIC DNA]</scope>
    <source>
        <strain evidence="3 4">IFOP_LL357</strain>
    </source>
</reference>
<keyword evidence="4" id="KW-1185">Reference proteome</keyword>
<protein>
    <submittedName>
        <fullName evidence="3">Uncharacterized protein</fullName>
    </submittedName>
</protein>
<organism evidence="3 4">
    <name type="scientific">Flagellimonas marinaquae</name>
    <dbReference type="NCBI Taxonomy" id="254955"/>
    <lineage>
        <taxon>Bacteria</taxon>
        <taxon>Pseudomonadati</taxon>
        <taxon>Bacteroidota</taxon>
        <taxon>Flavobacteriia</taxon>
        <taxon>Flavobacteriales</taxon>
        <taxon>Flavobacteriaceae</taxon>
        <taxon>Flagellimonas</taxon>
    </lineage>
</organism>
<dbReference type="InterPro" id="IPR029063">
    <property type="entry name" value="SAM-dependent_MTases_sf"/>
</dbReference>
<gene>
    <name evidence="3" type="ORF">MACH07_26090</name>
</gene>
<evidence type="ECO:0000313" key="3">
    <source>
        <dbReference type="EMBL" id="BDW93777.1"/>
    </source>
</evidence>
<dbReference type="AlphaFoldDB" id="A0AA48HG19"/>
<dbReference type="InterPro" id="IPR041497">
    <property type="entry name" value="Thump-like"/>
</dbReference>
<sequence length="392" mass="44216">MNKLILNTGAQDFISKNLLSDIMSVLLSKPIFEGIGQKELAEQIEAKKKCREKLPTWFNAPNIYYPNKLNIEQTSSELTAEYKSQLVHGKSLIDLTGGMGVDSYYFVRKVLKVFHCEINLGLSTIASHNFKILGQKNITCIPENGIDFLMRSDHNFDWAYIDPSRRSDKKGKVFLLEDCLPNVPGHLASIFKKTSNILLKTSPLLDIKMGVQALGFVKDIFVVAVQNDVKELLFVLEKGYSGPIQITAANIKPNKIDEFTFSLESEPLTNCNYALPSIYLYEPNAAILKSGGFRSVAQAHGVHKLHVNSHLYSSENLVEFPGRRFKIQQVLPYSKKTLKTLSFSKANITIRNFPISVAEIRKKHKIKEGGDHYLFFTQDLEENLIVLVCSKI</sequence>
<feature type="domain" description="THUMP-like" evidence="1">
    <location>
        <begin position="322"/>
        <end position="391"/>
    </location>
</feature>
<dbReference type="Pfam" id="PF22013">
    <property type="entry name" value="PG_1098_Fer"/>
    <property type="match status" value="1"/>
</dbReference>
<dbReference type="Gene3D" id="1.10.10.1110">
    <property type="entry name" value="Methyltransferase PG1098, N-terminal domain"/>
    <property type="match status" value="1"/>
</dbReference>
<proteinExistence type="predicted"/>
<name>A0AA48HG19_9FLAO</name>
<dbReference type="Pfam" id="PF18096">
    <property type="entry name" value="Thump_like"/>
    <property type="match status" value="1"/>
</dbReference>
<dbReference type="SUPFAM" id="SSF53335">
    <property type="entry name" value="S-adenosyl-L-methionine-dependent methyltransferases"/>
    <property type="match status" value="1"/>
</dbReference>
<evidence type="ECO:0000313" key="4">
    <source>
        <dbReference type="Proteomes" id="UP001330184"/>
    </source>
</evidence>
<feature type="domain" description="PG-1098 ferredoxin-like" evidence="2">
    <location>
        <begin position="279"/>
        <end position="321"/>
    </location>
</feature>
<dbReference type="Proteomes" id="UP001330184">
    <property type="component" value="Chromosome"/>
</dbReference>
<evidence type="ECO:0000259" key="1">
    <source>
        <dbReference type="Pfam" id="PF18096"/>
    </source>
</evidence>
<dbReference type="EMBL" id="AP027268">
    <property type="protein sequence ID" value="BDW93777.1"/>
    <property type="molecule type" value="Genomic_DNA"/>
</dbReference>